<dbReference type="AlphaFoldDB" id="A0AAN9XUY3"/>
<accession>A0AAN9XUY3</accession>
<protein>
    <submittedName>
        <fullName evidence="1">Uncharacterized protein</fullName>
    </submittedName>
</protein>
<gene>
    <name evidence="1" type="ORF">VNO78_00951</name>
</gene>
<proteinExistence type="predicted"/>
<sequence>MTMHRPLCALAGLTGFWRQKVREKNLSLVKYKRCYSAVSPETYGGKLGNEGPTSIWLIKVRGNRLRGVRRRLIYARFGRAHRVSARAGSEDRCPTKVVGALSHGPWGNIIGIGCIVRLCRVKSAPFFPVAERRSLPPLSKMMKMKSAGLQVVMCLEMAVSCPPAGGESALWLYNRVVSGNLKADFLHKFSDPNGREVSIFIPFLVGGATVR</sequence>
<comment type="caution">
    <text evidence="1">The sequence shown here is derived from an EMBL/GenBank/DDBJ whole genome shotgun (WGS) entry which is preliminary data.</text>
</comment>
<keyword evidence="2" id="KW-1185">Reference proteome</keyword>
<reference evidence="1 2" key="1">
    <citation type="submission" date="2024-01" db="EMBL/GenBank/DDBJ databases">
        <title>The genomes of 5 underutilized Papilionoideae crops provide insights into root nodulation and disease resistanc.</title>
        <authorList>
            <person name="Jiang F."/>
        </authorList>
    </citation>
    <scope>NUCLEOTIDE SEQUENCE [LARGE SCALE GENOMIC DNA]</scope>
    <source>
        <strain evidence="1">DUOXIRENSHENG_FW03</strain>
        <tissue evidence="1">Leaves</tissue>
    </source>
</reference>
<organism evidence="1 2">
    <name type="scientific">Psophocarpus tetragonolobus</name>
    <name type="common">Winged bean</name>
    <name type="synonym">Dolichos tetragonolobus</name>
    <dbReference type="NCBI Taxonomy" id="3891"/>
    <lineage>
        <taxon>Eukaryota</taxon>
        <taxon>Viridiplantae</taxon>
        <taxon>Streptophyta</taxon>
        <taxon>Embryophyta</taxon>
        <taxon>Tracheophyta</taxon>
        <taxon>Spermatophyta</taxon>
        <taxon>Magnoliopsida</taxon>
        <taxon>eudicotyledons</taxon>
        <taxon>Gunneridae</taxon>
        <taxon>Pentapetalae</taxon>
        <taxon>rosids</taxon>
        <taxon>fabids</taxon>
        <taxon>Fabales</taxon>
        <taxon>Fabaceae</taxon>
        <taxon>Papilionoideae</taxon>
        <taxon>50 kb inversion clade</taxon>
        <taxon>NPAAA clade</taxon>
        <taxon>indigoferoid/millettioid clade</taxon>
        <taxon>Phaseoleae</taxon>
        <taxon>Psophocarpus</taxon>
    </lineage>
</organism>
<evidence type="ECO:0000313" key="2">
    <source>
        <dbReference type="Proteomes" id="UP001386955"/>
    </source>
</evidence>
<name>A0AAN9XUY3_PSOTE</name>
<evidence type="ECO:0000313" key="1">
    <source>
        <dbReference type="EMBL" id="KAK7410282.1"/>
    </source>
</evidence>
<dbReference type="EMBL" id="JAYMYS010000001">
    <property type="protein sequence ID" value="KAK7410282.1"/>
    <property type="molecule type" value="Genomic_DNA"/>
</dbReference>
<dbReference type="Proteomes" id="UP001386955">
    <property type="component" value="Unassembled WGS sequence"/>
</dbReference>